<gene>
    <name evidence="2" type="ORF">HMPREF9151_01058</name>
</gene>
<dbReference type="HOGENOM" id="CLU_435366_0_0_10"/>
<keyword evidence="3" id="KW-1185">Reference proteome</keyword>
<evidence type="ECO:0000313" key="3">
    <source>
        <dbReference type="Proteomes" id="UP000010433"/>
    </source>
</evidence>
<dbReference type="RefSeq" id="WP_009162272.1">
    <property type="nucleotide sequence ID" value="NZ_KB290987.1"/>
</dbReference>
<feature type="signal peptide" evidence="1">
    <location>
        <begin position="1"/>
        <end position="28"/>
    </location>
</feature>
<evidence type="ECO:0000313" key="2">
    <source>
        <dbReference type="EMBL" id="EKY01319.1"/>
    </source>
</evidence>
<comment type="caution">
    <text evidence="2">The sequence shown here is derived from an EMBL/GenBank/DDBJ whole genome shotgun (WGS) entry which is preliminary data.</text>
</comment>
<protein>
    <submittedName>
        <fullName evidence="2">Uncharacterized protein</fullName>
    </submittedName>
</protein>
<dbReference type="AlphaFoldDB" id="L1NCW2"/>
<dbReference type="PATRIC" id="fig|1127699.3.peg.975"/>
<accession>L1NCW2</accession>
<dbReference type="EMBL" id="AMEP01000071">
    <property type="protein sequence ID" value="EKY01319.1"/>
    <property type="molecule type" value="Genomic_DNA"/>
</dbReference>
<name>L1NCW2_9BACT</name>
<sequence length="627" mass="68903">MKTKNLLASALSPVLTLATILMISLAFTACGSDNDKAPEPLPAPKPKTITLDGVEKSVTSAQYKDNGDGNYTLYLNIGSNEYIEFVLNKTFHATDKAIDLGQKEKNHPGAYWSVSYLKDDVRVIYADGQPGGALPVFTTGTLTASGTPGGAFDIKLENGRVVDIDGNEHTLVLSYEGPVEQIYDPLPQPKQGYITIDGTEKRIDRVDCKDLTNNRFALNFYLVGGANEKLVVTIDREKHATGKSIDLTKGDNVPDGVGPWKIVYITNAGTYLDGSGDNYDEADYFKTGTLALSGEIPGSINIKLENGRIEEDNRMHTITLNYSGPIAIPEVIPSIVPTPKKGYVTFDGVEKKILRVEASDDGGNTNTIYLFLSEDRKEVVKLGINRNAHIGNAVKLTEKVGDNSWRISYQKSDTEYLLNANSYYRSMLPVFHRGLLEMTGSVSEHMDILLRNGIIKGVDDNYHTFVLSYDGGVTEYAPPAPEPELGYLYLNGVKKTIVRTKYTTGLKTYTLTLYIGGSSDTGERIVISVNRERHFGKEIDLSKADKTVSNADSWSMHYLDKNNADVFAASDYVFPGKVSPFKTGTFKISGTVGETMEAVLKNGRISGYQNPEQQFSISFHYKGKPEK</sequence>
<dbReference type="Proteomes" id="UP000010433">
    <property type="component" value="Unassembled WGS sequence"/>
</dbReference>
<proteinExistence type="predicted"/>
<dbReference type="PROSITE" id="PS51257">
    <property type="entry name" value="PROKAR_LIPOPROTEIN"/>
    <property type="match status" value="1"/>
</dbReference>
<organism evidence="2 3">
    <name type="scientific">Hoylesella saccharolytica F0055</name>
    <dbReference type="NCBI Taxonomy" id="1127699"/>
    <lineage>
        <taxon>Bacteria</taxon>
        <taxon>Pseudomonadati</taxon>
        <taxon>Bacteroidota</taxon>
        <taxon>Bacteroidia</taxon>
        <taxon>Bacteroidales</taxon>
        <taxon>Prevotellaceae</taxon>
        <taxon>Hoylesella</taxon>
    </lineage>
</organism>
<evidence type="ECO:0000256" key="1">
    <source>
        <dbReference type="SAM" id="SignalP"/>
    </source>
</evidence>
<keyword evidence="1" id="KW-0732">Signal</keyword>
<feature type="chain" id="PRO_5003954482" evidence="1">
    <location>
        <begin position="29"/>
        <end position="627"/>
    </location>
</feature>
<reference evidence="2 3" key="1">
    <citation type="submission" date="2012-05" db="EMBL/GenBank/DDBJ databases">
        <authorList>
            <person name="Weinstock G."/>
            <person name="Sodergren E."/>
            <person name="Lobos E.A."/>
            <person name="Fulton L."/>
            <person name="Fulton R."/>
            <person name="Courtney L."/>
            <person name="Fronick C."/>
            <person name="O'Laughlin M."/>
            <person name="Godfrey J."/>
            <person name="Wilson R.M."/>
            <person name="Miner T."/>
            <person name="Farmer C."/>
            <person name="Delehaunty K."/>
            <person name="Cordes M."/>
            <person name="Minx P."/>
            <person name="Tomlinson C."/>
            <person name="Chen J."/>
            <person name="Wollam A."/>
            <person name="Pepin K.H."/>
            <person name="Bhonagiri V."/>
            <person name="Zhang X."/>
            <person name="Suruliraj S."/>
            <person name="Warren W."/>
            <person name="Mitreva M."/>
            <person name="Mardis E.R."/>
            <person name="Wilson R.K."/>
        </authorList>
    </citation>
    <scope>NUCLEOTIDE SEQUENCE [LARGE SCALE GENOMIC DNA]</scope>
    <source>
        <strain evidence="2 3">F0055</strain>
    </source>
</reference>